<name>A0A7J7E008_TRIWF</name>
<feature type="region of interest" description="Disordered" evidence="1">
    <location>
        <begin position="121"/>
        <end position="162"/>
    </location>
</feature>
<reference evidence="2 3" key="1">
    <citation type="journal article" date="2020" name="Nat. Commun.">
        <title>Genome of Tripterygium wilfordii and identification of cytochrome P450 involved in triptolide biosynthesis.</title>
        <authorList>
            <person name="Tu L."/>
            <person name="Su P."/>
            <person name="Zhang Z."/>
            <person name="Gao L."/>
            <person name="Wang J."/>
            <person name="Hu T."/>
            <person name="Zhou J."/>
            <person name="Zhang Y."/>
            <person name="Zhao Y."/>
            <person name="Liu Y."/>
            <person name="Song Y."/>
            <person name="Tong Y."/>
            <person name="Lu Y."/>
            <person name="Yang J."/>
            <person name="Xu C."/>
            <person name="Jia M."/>
            <person name="Peters R.J."/>
            <person name="Huang L."/>
            <person name="Gao W."/>
        </authorList>
    </citation>
    <scope>NUCLEOTIDE SEQUENCE [LARGE SCALE GENOMIC DNA]</scope>
    <source>
        <strain evidence="3">cv. XIE 37</strain>
        <tissue evidence="2">Leaf</tissue>
    </source>
</reference>
<feature type="compositionally biased region" description="Acidic residues" evidence="1">
    <location>
        <begin position="125"/>
        <end position="136"/>
    </location>
</feature>
<keyword evidence="3" id="KW-1185">Reference proteome</keyword>
<evidence type="ECO:0000256" key="1">
    <source>
        <dbReference type="SAM" id="MobiDB-lite"/>
    </source>
</evidence>
<comment type="caution">
    <text evidence="2">The sequence shown here is derived from an EMBL/GenBank/DDBJ whole genome shotgun (WGS) entry which is preliminary data.</text>
</comment>
<sequence>MPKWSPITLPNPINDEFKAASIDKMKPGSLNKNKDNRVSVEFQNNQAGKPKAAFEGCIESRLSPAAKSSKSVNSGRSFVPPVPELLWLALVFHFSNNTRTRTGDPDEQKVDVVFGVNARHRNDSDDGIADVDDSGDEADKGRNCCRSTESPDEGSVEGNTHFNFKC</sequence>
<evidence type="ECO:0000313" key="3">
    <source>
        <dbReference type="Proteomes" id="UP000593562"/>
    </source>
</evidence>
<gene>
    <name evidence="2" type="ORF">HS088_TW02G00880</name>
</gene>
<dbReference type="AlphaFoldDB" id="A0A7J7E008"/>
<dbReference type="Proteomes" id="UP000593562">
    <property type="component" value="Unassembled WGS sequence"/>
</dbReference>
<proteinExistence type="predicted"/>
<protein>
    <submittedName>
        <fullName evidence="2">Trinucleotide repeat-containing18 protein-like</fullName>
    </submittedName>
</protein>
<organism evidence="2 3">
    <name type="scientific">Tripterygium wilfordii</name>
    <name type="common">Thunder God vine</name>
    <dbReference type="NCBI Taxonomy" id="458696"/>
    <lineage>
        <taxon>Eukaryota</taxon>
        <taxon>Viridiplantae</taxon>
        <taxon>Streptophyta</taxon>
        <taxon>Embryophyta</taxon>
        <taxon>Tracheophyta</taxon>
        <taxon>Spermatophyta</taxon>
        <taxon>Magnoliopsida</taxon>
        <taxon>eudicotyledons</taxon>
        <taxon>Gunneridae</taxon>
        <taxon>Pentapetalae</taxon>
        <taxon>rosids</taxon>
        <taxon>fabids</taxon>
        <taxon>Celastrales</taxon>
        <taxon>Celastraceae</taxon>
        <taxon>Tripterygium</taxon>
    </lineage>
</organism>
<dbReference type="InParanoid" id="A0A7J7E008"/>
<evidence type="ECO:0000313" key="2">
    <source>
        <dbReference type="EMBL" id="KAF5751861.1"/>
    </source>
</evidence>
<dbReference type="EMBL" id="JAAARO010000002">
    <property type="protein sequence ID" value="KAF5751861.1"/>
    <property type="molecule type" value="Genomic_DNA"/>
</dbReference>
<accession>A0A7J7E008</accession>